<evidence type="ECO:0000256" key="1">
    <source>
        <dbReference type="SAM" id="MobiDB-lite"/>
    </source>
</evidence>
<dbReference type="Proteomes" id="UP000179266">
    <property type="component" value="Unassembled WGS sequence"/>
</dbReference>
<accession>A0A1F7S1N7</accession>
<dbReference type="EMBL" id="MGDD01000058">
    <property type="protein sequence ID" value="OGL47743.1"/>
    <property type="molecule type" value="Genomic_DNA"/>
</dbReference>
<comment type="caution">
    <text evidence="2">The sequence shown here is derived from an EMBL/GenBank/DDBJ whole genome shotgun (WGS) entry which is preliminary data.</text>
</comment>
<sequence length="460" mass="54676">MRISKWENIILVLALLLLGFTIANAEVSISIKIGSGDYYNPVGDYDYLPYAYQTNPGFAAPRINFYDMMSQYGIWVTVAPFGRVWRPYATNDWRPYTYGHWIYLQQYGQTWEGYEPWAWAGYHYGNWIFDRNYGWVWIPGYDWHPGRVTWARSYGSIGWMPAPPSGYDYSRGYLSNIGPDNQFAYNDDDFSVEFGVDTYQYGGPYYNPRYRDMYYNPSYTQININLWIFIDNDHYGYDNYADYSLGREYTRHVFDRRLVRISNRPIDRPVLERLIGRRIQETQVQVRHFQTDKKNIRVVVPSGRNHIERVRKNGKIMVREIIAPGFAEKNKQFKGQNSRNKEVVSRIFHQENVKPKIETVSTKQIINQARKTSQNREQNRKKLEQAQQEKLIRIEKEGKVKEFKKEKAHEQQFKEKDQQHTKEQDQQKSTTKKDNDKTKTKDKDKTKKQQDGGQHTPKEK</sequence>
<evidence type="ECO:0000313" key="3">
    <source>
        <dbReference type="Proteomes" id="UP000179266"/>
    </source>
</evidence>
<protein>
    <submittedName>
        <fullName evidence="2">Uncharacterized protein</fullName>
    </submittedName>
</protein>
<name>A0A1F7S1N7_9BACT</name>
<organism evidence="2 3">
    <name type="scientific">Candidatus Schekmanbacteria bacterium RBG_13_48_7</name>
    <dbReference type="NCBI Taxonomy" id="1817878"/>
    <lineage>
        <taxon>Bacteria</taxon>
        <taxon>Candidatus Schekmaniibacteriota</taxon>
    </lineage>
</organism>
<evidence type="ECO:0000313" key="2">
    <source>
        <dbReference type="EMBL" id="OGL47743.1"/>
    </source>
</evidence>
<dbReference type="InterPro" id="IPR046535">
    <property type="entry name" value="DUF6600"/>
</dbReference>
<reference evidence="2 3" key="1">
    <citation type="journal article" date="2016" name="Nat. Commun.">
        <title>Thousands of microbial genomes shed light on interconnected biogeochemical processes in an aquifer system.</title>
        <authorList>
            <person name="Anantharaman K."/>
            <person name="Brown C.T."/>
            <person name="Hug L.A."/>
            <person name="Sharon I."/>
            <person name="Castelle C.J."/>
            <person name="Probst A.J."/>
            <person name="Thomas B.C."/>
            <person name="Singh A."/>
            <person name="Wilkins M.J."/>
            <person name="Karaoz U."/>
            <person name="Brodie E.L."/>
            <person name="Williams K.H."/>
            <person name="Hubbard S.S."/>
            <person name="Banfield J.F."/>
        </authorList>
    </citation>
    <scope>NUCLEOTIDE SEQUENCE [LARGE SCALE GENOMIC DNA]</scope>
</reference>
<dbReference type="Pfam" id="PF20245">
    <property type="entry name" value="DUF6600"/>
    <property type="match status" value="1"/>
</dbReference>
<gene>
    <name evidence="2" type="ORF">A2161_19965</name>
</gene>
<feature type="region of interest" description="Disordered" evidence="1">
    <location>
        <begin position="397"/>
        <end position="460"/>
    </location>
</feature>
<proteinExistence type="predicted"/>
<dbReference type="AlphaFoldDB" id="A0A1F7S1N7"/>